<protein>
    <recommendedName>
        <fullName evidence="4">Lipoprotein</fullName>
    </recommendedName>
</protein>
<dbReference type="PROSITE" id="PS51257">
    <property type="entry name" value="PROKAR_LIPOPROTEIN"/>
    <property type="match status" value="1"/>
</dbReference>
<organism evidence="2 3">
    <name type="scientific">Roseospira visakhapatnamensis</name>
    <dbReference type="NCBI Taxonomy" id="390880"/>
    <lineage>
        <taxon>Bacteria</taxon>
        <taxon>Pseudomonadati</taxon>
        <taxon>Pseudomonadota</taxon>
        <taxon>Alphaproteobacteria</taxon>
        <taxon>Rhodospirillales</taxon>
        <taxon>Rhodospirillaceae</taxon>
        <taxon>Roseospira</taxon>
    </lineage>
</organism>
<evidence type="ECO:0000313" key="3">
    <source>
        <dbReference type="Proteomes" id="UP000554286"/>
    </source>
</evidence>
<evidence type="ECO:0000313" key="2">
    <source>
        <dbReference type="EMBL" id="MBB4267638.1"/>
    </source>
</evidence>
<dbReference type="Proteomes" id="UP000554286">
    <property type="component" value="Unassembled WGS sequence"/>
</dbReference>
<dbReference type="RefSeq" id="WP_184047353.1">
    <property type="nucleotide sequence ID" value="NZ_JACIGK010000030.1"/>
</dbReference>
<reference evidence="2 3" key="1">
    <citation type="submission" date="2020-08" db="EMBL/GenBank/DDBJ databases">
        <title>Genome sequencing of Purple Non-Sulfur Bacteria from various extreme environments.</title>
        <authorList>
            <person name="Mayer M."/>
        </authorList>
    </citation>
    <scope>NUCLEOTIDE SEQUENCE [LARGE SCALE GENOMIC DNA]</scope>
    <source>
        <strain evidence="2 3">JA131</strain>
    </source>
</reference>
<sequence length="61" mass="6224">MTLTHARTVSAIVLLALALGGCATGGAREMPQEGSGSDAMKKSPCACLPLDFNAGGYLWRG</sequence>
<keyword evidence="3" id="KW-1185">Reference proteome</keyword>
<name>A0A7W6RFN3_9PROT</name>
<comment type="caution">
    <text evidence="2">The sequence shown here is derived from an EMBL/GenBank/DDBJ whole genome shotgun (WGS) entry which is preliminary data.</text>
</comment>
<proteinExistence type="predicted"/>
<dbReference type="EMBL" id="JACIGK010000030">
    <property type="protein sequence ID" value="MBB4267638.1"/>
    <property type="molecule type" value="Genomic_DNA"/>
</dbReference>
<accession>A0A7W6RFN3</accession>
<gene>
    <name evidence="2" type="ORF">GGD89_003285</name>
</gene>
<dbReference type="AlphaFoldDB" id="A0A7W6RFN3"/>
<evidence type="ECO:0008006" key="4">
    <source>
        <dbReference type="Google" id="ProtNLM"/>
    </source>
</evidence>
<feature type="signal peptide" evidence="1">
    <location>
        <begin position="1"/>
        <end position="23"/>
    </location>
</feature>
<feature type="chain" id="PRO_5031204729" description="Lipoprotein" evidence="1">
    <location>
        <begin position="24"/>
        <end position="61"/>
    </location>
</feature>
<keyword evidence="1" id="KW-0732">Signal</keyword>
<evidence type="ECO:0000256" key="1">
    <source>
        <dbReference type="SAM" id="SignalP"/>
    </source>
</evidence>